<feature type="domain" description="ABC transporter" evidence="13">
    <location>
        <begin position="1077"/>
        <end position="1316"/>
    </location>
</feature>
<feature type="transmembrane region" description="Helical" evidence="12">
    <location>
        <begin position="253"/>
        <end position="273"/>
    </location>
</feature>
<dbReference type="Pfam" id="PF00005">
    <property type="entry name" value="ABC_tran"/>
    <property type="match status" value="2"/>
</dbReference>
<evidence type="ECO:0000259" key="13">
    <source>
        <dbReference type="PROSITE" id="PS50893"/>
    </source>
</evidence>
<dbReference type="GO" id="GO:0015421">
    <property type="term" value="F:ABC-type oligopeptide transporter activity"/>
    <property type="evidence" value="ECO:0007669"/>
    <property type="project" value="TreeGrafter"/>
</dbReference>
<proteinExistence type="inferred from homology"/>
<evidence type="ECO:0000256" key="8">
    <source>
        <dbReference type="ARBA" id="ARBA00022967"/>
    </source>
</evidence>
<dbReference type="PROSITE" id="PS50893">
    <property type="entry name" value="ABC_TRANSPORTER_2"/>
    <property type="match status" value="2"/>
</dbReference>
<feature type="transmembrane region" description="Helical" evidence="12">
    <location>
        <begin position="1013"/>
        <end position="1034"/>
    </location>
</feature>
<dbReference type="FunFam" id="3.40.50.300:FF:000205">
    <property type="entry name" value="ABC transporter B family member 4"/>
    <property type="match status" value="1"/>
</dbReference>
<dbReference type="Proteomes" id="UP000663852">
    <property type="component" value="Unassembled WGS sequence"/>
</dbReference>
<keyword evidence="3" id="KW-0813">Transport</keyword>
<dbReference type="PROSITE" id="PS50929">
    <property type="entry name" value="ABC_TM1F"/>
    <property type="match status" value="2"/>
</dbReference>
<dbReference type="InterPro" id="IPR003593">
    <property type="entry name" value="AAA+_ATPase"/>
</dbReference>
<evidence type="ECO:0000256" key="9">
    <source>
        <dbReference type="ARBA" id="ARBA00022989"/>
    </source>
</evidence>
<evidence type="ECO:0000256" key="2">
    <source>
        <dbReference type="ARBA" id="ARBA00007577"/>
    </source>
</evidence>
<feature type="transmembrane region" description="Helical" evidence="12">
    <location>
        <begin position="981"/>
        <end position="1001"/>
    </location>
</feature>
<keyword evidence="11" id="KW-0325">Glycoprotein</keyword>
<dbReference type="CDD" id="cd03249">
    <property type="entry name" value="ABC_MTABC3_MDL1_MDL2"/>
    <property type="match status" value="1"/>
</dbReference>
<dbReference type="Proteomes" id="UP000663828">
    <property type="component" value="Unassembled WGS sequence"/>
</dbReference>
<keyword evidence="4 12" id="KW-0812">Transmembrane</keyword>
<keyword evidence="6" id="KW-0547">Nucleotide-binding</keyword>
<evidence type="ECO:0000256" key="6">
    <source>
        <dbReference type="ARBA" id="ARBA00022741"/>
    </source>
</evidence>
<feature type="transmembrane region" description="Helical" evidence="12">
    <location>
        <begin position="154"/>
        <end position="175"/>
    </location>
</feature>
<evidence type="ECO:0000256" key="10">
    <source>
        <dbReference type="ARBA" id="ARBA00023136"/>
    </source>
</evidence>
<dbReference type="GO" id="GO:0016887">
    <property type="term" value="F:ATP hydrolysis activity"/>
    <property type="evidence" value="ECO:0007669"/>
    <property type="project" value="InterPro"/>
</dbReference>
<comment type="caution">
    <text evidence="16">The sequence shown here is derived from an EMBL/GenBank/DDBJ whole genome shotgun (WGS) entry which is preliminary data.</text>
</comment>
<gene>
    <name evidence="16" type="ORF">EDS130_LOCUS11631</name>
    <name evidence="15" type="ORF">XAT740_LOCUS416</name>
</gene>
<dbReference type="InterPro" id="IPR027417">
    <property type="entry name" value="P-loop_NTPase"/>
</dbReference>
<dbReference type="SUPFAM" id="SSF90123">
    <property type="entry name" value="ABC transporter transmembrane region"/>
    <property type="match status" value="2"/>
</dbReference>
<keyword evidence="5" id="KW-0677">Repeat</keyword>
<evidence type="ECO:0000313" key="15">
    <source>
        <dbReference type="EMBL" id="CAF0750899.1"/>
    </source>
</evidence>
<dbReference type="InterPro" id="IPR003439">
    <property type="entry name" value="ABC_transporter-like_ATP-bd"/>
</dbReference>
<feature type="transmembrane region" description="Helical" evidence="12">
    <location>
        <begin position="752"/>
        <end position="780"/>
    </location>
</feature>
<dbReference type="GO" id="GO:0005743">
    <property type="term" value="C:mitochondrial inner membrane"/>
    <property type="evidence" value="ECO:0007669"/>
    <property type="project" value="TreeGrafter"/>
</dbReference>
<comment type="similarity">
    <text evidence="2">Belongs to the ABC transporter superfamily. ABCB family. Multidrug resistance exporter (TC 3.A.1.201) subfamily.</text>
</comment>
<dbReference type="InterPro" id="IPR011527">
    <property type="entry name" value="ABC1_TM_dom"/>
</dbReference>
<keyword evidence="17" id="KW-1185">Reference proteome</keyword>
<evidence type="ECO:0000256" key="12">
    <source>
        <dbReference type="SAM" id="Phobius"/>
    </source>
</evidence>
<name>A0A814CAH1_ADIRI</name>
<dbReference type="PANTHER" id="PTHR43394">
    <property type="entry name" value="ATP-DEPENDENT PERMEASE MDL1, MITOCHONDRIAL"/>
    <property type="match status" value="1"/>
</dbReference>
<feature type="transmembrane region" description="Helical" evidence="12">
    <location>
        <begin position="899"/>
        <end position="920"/>
    </location>
</feature>
<comment type="subcellular location">
    <subcellularLocation>
        <location evidence="1">Membrane</location>
        <topology evidence="1">Multi-pass membrane protein</topology>
    </subcellularLocation>
</comment>
<evidence type="ECO:0000256" key="7">
    <source>
        <dbReference type="ARBA" id="ARBA00022840"/>
    </source>
</evidence>
<evidence type="ECO:0000259" key="14">
    <source>
        <dbReference type="PROSITE" id="PS50929"/>
    </source>
</evidence>
<dbReference type="PROSITE" id="PS00211">
    <property type="entry name" value="ABC_TRANSPORTER_1"/>
    <property type="match status" value="2"/>
</dbReference>
<dbReference type="SMART" id="SM00382">
    <property type="entry name" value="AAA"/>
    <property type="match status" value="2"/>
</dbReference>
<dbReference type="InterPro" id="IPR039421">
    <property type="entry name" value="Type_1_exporter"/>
</dbReference>
<feature type="transmembrane region" description="Helical" evidence="12">
    <location>
        <begin position="875"/>
        <end position="893"/>
    </location>
</feature>
<feature type="transmembrane region" description="Helical" evidence="12">
    <location>
        <begin position="331"/>
        <end position="354"/>
    </location>
</feature>
<dbReference type="EMBL" id="CAJNOR010000011">
    <property type="protein sequence ID" value="CAF0750899.1"/>
    <property type="molecule type" value="Genomic_DNA"/>
</dbReference>
<evidence type="ECO:0000313" key="16">
    <source>
        <dbReference type="EMBL" id="CAF0937402.1"/>
    </source>
</evidence>
<dbReference type="FunFam" id="3.40.50.300:FF:000479">
    <property type="entry name" value="Multidrug resistance protein 1A"/>
    <property type="match status" value="1"/>
</dbReference>
<organism evidence="16 18">
    <name type="scientific">Adineta ricciae</name>
    <name type="common">Rotifer</name>
    <dbReference type="NCBI Taxonomy" id="249248"/>
    <lineage>
        <taxon>Eukaryota</taxon>
        <taxon>Metazoa</taxon>
        <taxon>Spiralia</taxon>
        <taxon>Gnathifera</taxon>
        <taxon>Rotifera</taxon>
        <taxon>Eurotatoria</taxon>
        <taxon>Bdelloidea</taxon>
        <taxon>Adinetida</taxon>
        <taxon>Adinetidae</taxon>
        <taxon>Adineta</taxon>
    </lineage>
</organism>
<dbReference type="GO" id="GO:0090374">
    <property type="term" value="P:oligopeptide export from mitochondrion"/>
    <property type="evidence" value="ECO:0007669"/>
    <property type="project" value="TreeGrafter"/>
</dbReference>
<dbReference type="InterPro" id="IPR017871">
    <property type="entry name" value="ABC_transporter-like_CS"/>
</dbReference>
<evidence type="ECO:0000313" key="17">
    <source>
        <dbReference type="Proteomes" id="UP000663828"/>
    </source>
</evidence>
<dbReference type="OrthoDB" id="6500128at2759"/>
<evidence type="ECO:0000313" key="18">
    <source>
        <dbReference type="Proteomes" id="UP000663852"/>
    </source>
</evidence>
<evidence type="ECO:0000256" key="1">
    <source>
        <dbReference type="ARBA" id="ARBA00004141"/>
    </source>
</evidence>
<protein>
    <submittedName>
        <fullName evidence="16">Uncharacterized protein</fullName>
    </submittedName>
</protein>
<dbReference type="Gene3D" id="1.20.1560.10">
    <property type="entry name" value="ABC transporter type 1, transmembrane domain"/>
    <property type="match status" value="1"/>
</dbReference>
<keyword evidence="10 12" id="KW-0472">Membrane</keyword>
<keyword evidence="9 12" id="KW-1133">Transmembrane helix</keyword>
<dbReference type="EMBL" id="CAJNOJ010000043">
    <property type="protein sequence ID" value="CAF0937402.1"/>
    <property type="molecule type" value="Genomic_DNA"/>
</dbReference>
<dbReference type="Gene3D" id="3.40.50.300">
    <property type="entry name" value="P-loop containing nucleotide triphosphate hydrolases"/>
    <property type="match status" value="2"/>
</dbReference>
<feature type="domain" description="ABC transporter" evidence="13">
    <location>
        <begin position="434"/>
        <end position="670"/>
    </location>
</feature>
<dbReference type="SUPFAM" id="SSF52540">
    <property type="entry name" value="P-loop containing nucleoside triphosphate hydrolases"/>
    <property type="match status" value="2"/>
</dbReference>
<dbReference type="PANTHER" id="PTHR43394:SF27">
    <property type="entry name" value="ATP-DEPENDENT TRANSLOCASE ABCB1-LIKE"/>
    <property type="match status" value="1"/>
</dbReference>
<dbReference type="CDD" id="cd18578">
    <property type="entry name" value="ABC_6TM_Pgp_ABCB1_D2_like"/>
    <property type="match status" value="1"/>
</dbReference>
<evidence type="ECO:0000256" key="11">
    <source>
        <dbReference type="ARBA" id="ARBA00023180"/>
    </source>
</evidence>
<dbReference type="GO" id="GO:0005524">
    <property type="term" value="F:ATP binding"/>
    <property type="evidence" value="ECO:0007669"/>
    <property type="project" value="UniProtKB-KW"/>
</dbReference>
<feature type="transmembrane region" description="Helical" evidence="12">
    <location>
        <begin position="76"/>
        <end position="100"/>
    </location>
</feature>
<evidence type="ECO:0000256" key="5">
    <source>
        <dbReference type="ARBA" id="ARBA00022737"/>
    </source>
</evidence>
<feature type="domain" description="ABC transmembrane type-1" evidence="14">
    <location>
        <begin position="80"/>
        <end position="397"/>
    </location>
</feature>
<dbReference type="Pfam" id="PF00664">
    <property type="entry name" value="ABC_membrane"/>
    <property type="match status" value="2"/>
</dbReference>
<dbReference type="CDD" id="cd18577">
    <property type="entry name" value="ABC_6TM_Pgp_ABCB1_D1_like"/>
    <property type="match status" value="1"/>
</dbReference>
<evidence type="ECO:0000256" key="4">
    <source>
        <dbReference type="ARBA" id="ARBA00022692"/>
    </source>
</evidence>
<accession>A0A814CAH1</accession>
<feature type="transmembrane region" description="Helical" evidence="12">
    <location>
        <begin position="228"/>
        <end position="247"/>
    </location>
</feature>
<reference evidence="16" key="1">
    <citation type="submission" date="2021-02" db="EMBL/GenBank/DDBJ databases">
        <authorList>
            <person name="Nowell W R."/>
        </authorList>
    </citation>
    <scope>NUCLEOTIDE SEQUENCE</scope>
</reference>
<dbReference type="InterPro" id="IPR036640">
    <property type="entry name" value="ABC1_TM_sf"/>
</dbReference>
<sequence length="1319" mass="146192">MPSIHPRKQHGDVAKTANQTNTYGTLESQAVKDNEILKHASINLPEQLSSKQKSSTKKPNKLKFYQIYRFANRWDVVLIIIALISGLASGATFPLIFLVYQRVVNGFVALGRSTADYNETSSIFHGCLASTASSVSNGTEKLSPYDDIMSVIKWYPILGACCFILYWISYTCWIITAERQVRRMRYALFSNMMKQNIGWFDTQISSNLSSGLLIDSLDTIHDGIGVKVADFVALSARILGCLCYALYVGWKLTLVFLSVSPLIVLTFNASVMIMKKYTAKEKAAYNQANSIVHEVLSAIRTVTAFCGQQRELKRYEDSLVESKKTGHKKGLLLGISQAFVNIALYGSIGLIFWYGPHLTRVECWNYNAGIVIIIFTSCLVSSNNISTLIPAVLEFAEVSIAGARVFALIDRKSPIDISDRSEQQQSNIQLHGDIEFRNVIFNYPARKEAQPILQGLSLMFRNGTTTAIVGETGCGKSTIVQLIQRFYDPDQGQVLIDGVDARQLNLGWLRSQIGVVGQEPVLFSGTVAENIRLGNLSANDADVYAAAKLANIDEFIQSLPNKYETQVTGRDFSGGQKQRIAIARALVSNPKILLLDEATSALDTESEREVQKALDQARRGRTTIVIAHRLSTIYTADLIVGLERGGIVHEQGTHAELMARNGNYARAVIAQQMADGTPIEDEIDGEIDDAQLENHDVFERHMSIRSTHSNQSSISAKTEVYTDDDNNKLIKTSRRPLFLDILRMNAPEWLPILLGSIAALFFGAVMPSFAFTFSLVFGLFSEPDASVAERNARNYAIYVFCIGLAGGLCQFVSSLAFAYSGEALTTRMRMLSFATMLRQELSWFEQEVNRHGVLVTRLASDAAALKGMTGVTIGAFLNAVGTLVAGLAISFSAGWKLTLVLLCFTPFIIITGIVQGSTLAKAGQKRNVSTNAETAGKYAIEAVQNIRTVVSLHVENYFIELYKETFDRDFKHALKQSQRTAFANALANSLMFFIHTAAFGYGAQLVRNGEMTYVKVFQVFAVITYATVAFGRSVSMVPNYNRAKQAAKRIIELNARQSRIDPDSEDGIKLETVRGELRFRNVTFGYPSRRKVYALRRLSLTCAANSQTAIVGPSGSGKSTCVALIQRFYDPVKGSVELDGHDLRTLNIKWLRSIVGIVQQEPVLFNLSIRDNIAYGDIGRTFSNEEIENAAREADIHETIIRLEQGYDTMCGSEGQSRLSGGQKQRIAIARALIRKPKLILFDEATSALDVEVEKKIMATIERTRQDRTCVKIAHRLSTIYNSDKIAVLVQGRLNEEGSHEELMNKRGTYRKMVDITES</sequence>
<evidence type="ECO:0000256" key="3">
    <source>
        <dbReference type="ARBA" id="ARBA00022448"/>
    </source>
</evidence>
<feature type="transmembrane region" description="Helical" evidence="12">
    <location>
        <begin position="366"/>
        <end position="385"/>
    </location>
</feature>
<keyword evidence="7" id="KW-0067">ATP-binding</keyword>
<feature type="domain" description="ABC transmembrane type-1" evidence="14">
    <location>
        <begin position="753"/>
        <end position="1042"/>
    </location>
</feature>
<feature type="transmembrane region" description="Helical" evidence="12">
    <location>
        <begin position="795"/>
        <end position="819"/>
    </location>
</feature>
<keyword evidence="8" id="KW-1278">Translocase</keyword>